<feature type="transmembrane region" description="Helical" evidence="5">
    <location>
        <begin position="78"/>
        <end position="100"/>
    </location>
</feature>
<comment type="caution">
    <text evidence="7">The sequence shown here is derived from an EMBL/GenBank/DDBJ whole genome shotgun (WGS) entry which is preliminary data.</text>
</comment>
<dbReference type="PANTHER" id="PTHR43879:SF1">
    <property type="entry name" value="GLUCOSE IMPORT SYSTEM PERMEASE PROTEIN GLCU"/>
    <property type="match status" value="1"/>
</dbReference>
<name>A0A830GVU0_9CREN</name>
<gene>
    <name evidence="7" type="ORF">GCM10007981_15000</name>
</gene>
<dbReference type="InterPro" id="IPR054927">
    <property type="entry name" value="GlcU_transporter"/>
</dbReference>
<keyword evidence="2 5" id="KW-0812">Transmembrane</keyword>
<dbReference type="RefSeq" id="WP_188596775.1">
    <property type="nucleotide sequence ID" value="NZ_BMNL01000003.1"/>
</dbReference>
<dbReference type="InterPro" id="IPR000515">
    <property type="entry name" value="MetI-like"/>
</dbReference>
<keyword evidence="3 5" id="KW-1133">Transmembrane helix</keyword>
<dbReference type="OrthoDB" id="18784at2157"/>
<keyword evidence="5" id="KW-0813">Transport</keyword>
<feature type="transmembrane region" description="Helical" evidence="5">
    <location>
        <begin position="112"/>
        <end position="129"/>
    </location>
</feature>
<evidence type="ECO:0000256" key="2">
    <source>
        <dbReference type="ARBA" id="ARBA00022692"/>
    </source>
</evidence>
<dbReference type="PANTHER" id="PTHR43879">
    <property type="entry name" value="ABC TRANSPORTER PERMEASE PROTEIN"/>
    <property type="match status" value="1"/>
</dbReference>
<evidence type="ECO:0000256" key="3">
    <source>
        <dbReference type="ARBA" id="ARBA00022989"/>
    </source>
</evidence>
<dbReference type="InterPro" id="IPR035906">
    <property type="entry name" value="MetI-like_sf"/>
</dbReference>
<keyword evidence="4 5" id="KW-0472">Membrane</keyword>
<evidence type="ECO:0000313" key="7">
    <source>
        <dbReference type="EMBL" id="GGP21785.1"/>
    </source>
</evidence>
<accession>A0A830GVU0</accession>
<dbReference type="GO" id="GO:0055085">
    <property type="term" value="P:transmembrane transport"/>
    <property type="evidence" value="ECO:0007669"/>
    <property type="project" value="InterPro"/>
</dbReference>
<organism evidence="7 8">
    <name type="scientific">Thermocladium modestius</name>
    <dbReference type="NCBI Taxonomy" id="62609"/>
    <lineage>
        <taxon>Archaea</taxon>
        <taxon>Thermoproteota</taxon>
        <taxon>Thermoprotei</taxon>
        <taxon>Thermoproteales</taxon>
        <taxon>Thermoproteaceae</taxon>
        <taxon>Thermocladium</taxon>
    </lineage>
</organism>
<protein>
    <submittedName>
        <fullName evidence="7">ABC transporter permease</fullName>
    </submittedName>
</protein>
<evidence type="ECO:0000259" key="6">
    <source>
        <dbReference type="PROSITE" id="PS50928"/>
    </source>
</evidence>
<feature type="transmembrane region" description="Helical" evidence="5">
    <location>
        <begin position="193"/>
        <end position="215"/>
    </location>
</feature>
<feature type="transmembrane region" description="Helical" evidence="5">
    <location>
        <begin position="12"/>
        <end position="34"/>
    </location>
</feature>
<keyword evidence="8" id="KW-1185">Reference proteome</keyword>
<dbReference type="Gene3D" id="1.10.3720.10">
    <property type="entry name" value="MetI-like"/>
    <property type="match status" value="1"/>
</dbReference>
<dbReference type="GO" id="GO:0005886">
    <property type="term" value="C:plasma membrane"/>
    <property type="evidence" value="ECO:0007669"/>
    <property type="project" value="UniProtKB-SubCell"/>
</dbReference>
<dbReference type="SUPFAM" id="SSF161098">
    <property type="entry name" value="MetI-like"/>
    <property type="match status" value="1"/>
</dbReference>
<evidence type="ECO:0000313" key="8">
    <source>
        <dbReference type="Proteomes" id="UP000610960"/>
    </source>
</evidence>
<sequence length="290" mass="32079">MNSKIGRINPTVKAAIHQLVIIIFVVIWLIPIYAMVINGLKSNVAVYTTPVLVPSSSPTIEPFQAVWSSLSRPLLNSLILVLPVAFIATFLGSMAAYFFYMLSNSFSKVSSFVSNFLFSLISLATFIPYQATLIPLTKLIADMGLLNTYWGLAFAFFIFYMPTGALLMSIFITAIPPRIIEAARLDRGSDWRIFSRLVFPLSLPGFISTLIFNIIETWNNFFIPLMLTTTPDMRLIPVTVQSFTGGYATLYNETFAAAFIASMVPLGIFIFLGRYFIRGLIALGTGGKGV</sequence>
<dbReference type="Proteomes" id="UP000610960">
    <property type="component" value="Unassembled WGS sequence"/>
</dbReference>
<evidence type="ECO:0000256" key="1">
    <source>
        <dbReference type="ARBA" id="ARBA00004141"/>
    </source>
</evidence>
<dbReference type="Pfam" id="PF00528">
    <property type="entry name" value="BPD_transp_1"/>
    <property type="match status" value="1"/>
</dbReference>
<proteinExistence type="inferred from homology"/>
<reference evidence="7" key="2">
    <citation type="submission" date="2020-09" db="EMBL/GenBank/DDBJ databases">
        <authorList>
            <person name="Sun Q."/>
            <person name="Ohkuma M."/>
        </authorList>
    </citation>
    <scope>NUCLEOTIDE SEQUENCE</scope>
    <source>
        <strain evidence="7">JCM 10088</strain>
    </source>
</reference>
<dbReference type="PROSITE" id="PS50928">
    <property type="entry name" value="ABC_TM1"/>
    <property type="match status" value="1"/>
</dbReference>
<dbReference type="AlphaFoldDB" id="A0A830GVU0"/>
<dbReference type="EMBL" id="BMNL01000003">
    <property type="protein sequence ID" value="GGP21785.1"/>
    <property type="molecule type" value="Genomic_DNA"/>
</dbReference>
<reference evidence="7" key="1">
    <citation type="journal article" date="2014" name="Int. J. Syst. Evol. Microbiol.">
        <title>Complete genome sequence of Corynebacterium casei LMG S-19264T (=DSM 44701T), isolated from a smear-ripened cheese.</title>
        <authorList>
            <consortium name="US DOE Joint Genome Institute (JGI-PGF)"/>
            <person name="Walter F."/>
            <person name="Albersmeier A."/>
            <person name="Kalinowski J."/>
            <person name="Ruckert C."/>
        </authorList>
    </citation>
    <scope>NUCLEOTIDE SEQUENCE</scope>
    <source>
        <strain evidence="7">JCM 10088</strain>
    </source>
</reference>
<feature type="transmembrane region" description="Helical" evidence="5">
    <location>
        <begin position="255"/>
        <end position="277"/>
    </location>
</feature>
<feature type="domain" description="ABC transmembrane type-1" evidence="6">
    <location>
        <begin position="74"/>
        <end position="272"/>
    </location>
</feature>
<comment type="similarity">
    <text evidence="5">Belongs to the binding-protein-dependent transport system permease family.</text>
</comment>
<comment type="subcellular location">
    <subcellularLocation>
        <location evidence="5">Cell membrane</location>
        <topology evidence="5">Multi-pass membrane protein</topology>
    </subcellularLocation>
    <subcellularLocation>
        <location evidence="1">Membrane</location>
        <topology evidence="1">Multi-pass membrane protein</topology>
    </subcellularLocation>
</comment>
<evidence type="ECO:0000256" key="5">
    <source>
        <dbReference type="RuleBase" id="RU363032"/>
    </source>
</evidence>
<evidence type="ECO:0000256" key="4">
    <source>
        <dbReference type="ARBA" id="ARBA00023136"/>
    </source>
</evidence>
<dbReference type="NCBIfam" id="NF040932">
    <property type="entry name" value="ABC_arch_GlcU"/>
    <property type="match status" value="1"/>
</dbReference>
<dbReference type="CDD" id="cd06261">
    <property type="entry name" value="TM_PBP2"/>
    <property type="match status" value="1"/>
</dbReference>
<feature type="transmembrane region" description="Helical" evidence="5">
    <location>
        <begin position="149"/>
        <end position="172"/>
    </location>
</feature>